<reference evidence="1" key="1">
    <citation type="submission" date="2007-10" db="EMBL/GenBank/DDBJ databases">
        <title>Complete sequence of Methanococcus maripaludis C6.</title>
        <authorList>
            <consortium name="US DOE Joint Genome Institute"/>
            <person name="Copeland A."/>
            <person name="Lucas S."/>
            <person name="Lapidus A."/>
            <person name="Barry K."/>
            <person name="Glavina del Rio T."/>
            <person name="Dalin E."/>
            <person name="Tice H."/>
            <person name="Pitluck S."/>
            <person name="Clum A."/>
            <person name="Schmutz J."/>
            <person name="Larimer F."/>
            <person name="Land M."/>
            <person name="Hauser L."/>
            <person name="Kyrpides N."/>
            <person name="Mikhailova N."/>
            <person name="Sieprawska-Lupa M."/>
            <person name="Whitman W.B."/>
            <person name="Richardson P."/>
        </authorList>
    </citation>
    <scope>NUCLEOTIDE SEQUENCE [LARGE SCALE GENOMIC DNA]</scope>
    <source>
        <strain evidence="1">C6</strain>
    </source>
</reference>
<accession>A9AAV6</accession>
<dbReference type="InterPro" id="IPR019249">
    <property type="entry name" value="DUF2226"/>
</dbReference>
<dbReference type="AlphaFoldDB" id="A9AAV6"/>
<proteinExistence type="predicted"/>
<dbReference type="HOGENOM" id="CLU_516415_0_0_2"/>
<name>A9AAV6_METM6</name>
<organism evidence="1">
    <name type="scientific">Methanococcus maripaludis (strain C6 / ATCC BAA-1332)</name>
    <dbReference type="NCBI Taxonomy" id="444158"/>
    <lineage>
        <taxon>Archaea</taxon>
        <taxon>Methanobacteriati</taxon>
        <taxon>Methanobacteriota</taxon>
        <taxon>Methanomada group</taxon>
        <taxon>Methanococci</taxon>
        <taxon>Methanococcales</taxon>
        <taxon>Methanococcaceae</taxon>
        <taxon>Methanococcus</taxon>
    </lineage>
</organism>
<dbReference type="KEGG" id="mmx:MmarC6_1667"/>
<dbReference type="Pfam" id="PF09987">
    <property type="entry name" value="DUF2226"/>
    <property type="match status" value="1"/>
</dbReference>
<dbReference type="eggNOG" id="arCOG06658">
    <property type="taxonomic scope" value="Archaea"/>
</dbReference>
<evidence type="ECO:0000313" key="1">
    <source>
        <dbReference type="EMBL" id="ABX02479.1"/>
    </source>
</evidence>
<sequence length="525" mass="60248">MDIIAGKFVKMGSNYKELFDELPDDFLGHIRLSLKSKGQFKESHIFLKDKQIIGGYSDYEGEFFGNDAILNAMKMADLGAIVDIFSYTDSMLSMMQNSDAKLFSTEKPVKKSVEKKKLVVTNDARISVPEGNPIKLGAFNDFEKYFGRYTLVELFKKINKNYLRGYVAYDGKTPVAAVYQAANKLTFGNSAFEIFKDIIEEDDNVAIDVYEYSKSKLDYFLEEYPDSVLSVKKSESVVIKKKEPETHKYVPKVEEIVEIEEDFDEVGVEKDISREELMKKLGIKTPTDNMIENLLEDIFEPSKTEISAIESELLEKINRYLEENTNVLKFDSELSIDYNDKGEFIAECFITTKSDSEYGVKSAVDPKVIKKDIANIFDSYMIDIIPEITVINQKSEKPEPDTSIHRYEIDLEKELNKIKAKHSDEKKSEIENLKEKIECEIYEYLGNVSDISEFEVHISLNQDNGTKCKCSIIVVPKKMLGFIKSSLNTDKIKKEISDILTLKNVEIEFLNLTVEKFTTSYNRYK</sequence>
<dbReference type="OrthoDB" id="65984at2157"/>
<dbReference type="EMBL" id="CP000867">
    <property type="protein sequence ID" value="ABX02479.1"/>
    <property type="molecule type" value="Genomic_DNA"/>
</dbReference>
<gene>
    <name evidence="1" type="ordered locus">MmarC6_1667</name>
</gene>
<protein>
    <submittedName>
        <fullName evidence="1">Uncharacterized protein</fullName>
    </submittedName>
</protein>
<dbReference type="STRING" id="444158.MmarC6_1667"/>